<feature type="region of interest" description="Disordered" evidence="1">
    <location>
        <begin position="1"/>
        <end position="47"/>
    </location>
</feature>
<organism evidence="3 4">
    <name type="scientific">Fusarium oxysporum f. sp. lycopersici (strain 4287 / CBS 123668 / FGSC 9935 / NRRL 34936)</name>
    <name type="common">Fusarium vascular wilt of tomato</name>
    <dbReference type="NCBI Taxonomy" id="426428"/>
    <lineage>
        <taxon>Eukaryota</taxon>
        <taxon>Fungi</taxon>
        <taxon>Dikarya</taxon>
        <taxon>Ascomycota</taxon>
        <taxon>Pezizomycotina</taxon>
        <taxon>Sordariomycetes</taxon>
        <taxon>Hypocreomycetidae</taxon>
        <taxon>Hypocreales</taxon>
        <taxon>Nectriaceae</taxon>
        <taxon>Fusarium</taxon>
        <taxon>Fusarium oxysporum species complex</taxon>
    </lineage>
</organism>
<evidence type="ECO:0000313" key="3">
    <source>
        <dbReference type="EMBL" id="KNA96279.1"/>
    </source>
</evidence>
<sequence length="230" mass="25602">MAIPLTMAGPQYHDDFDSTPKQGSTPTQDQPLDQPREQVQPLSAHNTSSLPAKDHIWKARLNLRLFSICVDALLLVIVSLLASSSSDGTISIIFFGVITTLALIWNFADSIHLWTRRYRSFSPSVRIYLDLPLSILFAILSLTCGYFGPSDHAVPGSAPSTDESHLGRRALGCFGITKVLVHMILVFVAYYERTQAKSSTLQNNFERTEGDIPRDEEEGWLFSEDSVSNR</sequence>
<keyword evidence="2" id="KW-1133">Transmembrane helix</keyword>
<dbReference type="Proteomes" id="UP000009097">
    <property type="component" value="Unassembled WGS sequence"/>
</dbReference>
<evidence type="ECO:0008006" key="5">
    <source>
        <dbReference type="Google" id="ProtNLM"/>
    </source>
</evidence>
<accession>A0A0J9UB98</accession>
<feature type="region of interest" description="Disordered" evidence="1">
    <location>
        <begin position="202"/>
        <end position="230"/>
    </location>
</feature>
<evidence type="ECO:0000256" key="1">
    <source>
        <dbReference type="SAM" id="MobiDB-lite"/>
    </source>
</evidence>
<feature type="transmembrane region" description="Helical" evidence="2">
    <location>
        <begin position="169"/>
        <end position="191"/>
    </location>
</feature>
<reference evidence="3" key="2">
    <citation type="journal article" date="2010" name="Nature">
        <title>Comparative genomics reveals mobile pathogenicity chromosomes in Fusarium.</title>
        <authorList>
            <person name="Ma L.J."/>
            <person name="van der Does H.C."/>
            <person name="Borkovich K.A."/>
            <person name="Coleman J.J."/>
            <person name="Daboussi M.J."/>
            <person name="Di Pietro A."/>
            <person name="Dufresne M."/>
            <person name="Freitag M."/>
            <person name="Grabherr M."/>
            <person name="Henrissat B."/>
            <person name="Houterman P.M."/>
            <person name="Kang S."/>
            <person name="Shim W.B."/>
            <person name="Woloshuk C."/>
            <person name="Xie X."/>
            <person name="Xu J.R."/>
            <person name="Antoniw J."/>
            <person name="Baker S.E."/>
            <person name="Bluhm B.H."/>
            <person name="Breakspear A."/>
            <person name="Brown D.W."/>
            <person name="Butchko R.A."/>
            <person name="Chapman S."/>
            <person name="Coulson R."/>
            <person name="Coutinho P.M."/>
            <person name="Danchin E.G."/>
            <person name="Diener A."/>
            <person name="Gale L.R."/>
            <person name="Gardiner D.M."/>
            <person name="Goff S."/>
            <person name="Hammond-Kosack K.E."/>
            <person name="Hilburn K."/>
            <person name="Hua-Van A."/>
            <person name="Jonkers W."/>
            <person name="Kazan K."/>
            <person name="Kodira C.D."/>
            <person name="Koehrsen M."/>
            <person name="Kumar L."/>
            <person name="Lee Y.H."/>
            <person name="Li L."/>
            <person name="Manners J.M."/>
            <person name="Miranda-Saavedra D."/>
            <person name="Mukherjee M."/>
            <person name="Park G."/>
            <person name="Park J."/>
            <person name="Park S.Y."/>
            <person name="Proctor R.H."/>
            <person name="Regev A."/>
            <person name="Ruiz-Roldan M.C."/>
            <person name="Sain D."/>
            <person name="Sakthikumar S."/>
            <person name="Sykes S."/>
            <person name="Schwartz D.C."/>
            <person name="Turgeon B.G."/>
            <person name="Wapinski I."/>
            <person name="Yoder O."/>
            <person name="Young S."/>
            <person name="Zeng Q."/>
            <person name="Zhou S."/>
            <person name="Galagan J."/>
            <person name="Cuomo C.A."/>
            <person name="Kistler H.C."/>
            <person name="Rep M."/>
        </authorList>
    </citation>
    <scope>NUCLEOTIDE SEQUENCE [LARGE SCALE GENOMIC DNA]</scope>
    <source>
        <strain evidence="3">4287</strain>
    </source>
</reference>
<dbReference type="AlphaFoldDB" id="A0A0J9UB98"/>
<gene>
    <name evidence="3" type="ORF">FOXG_18128</name>
</gene>
<dbReference type="KEGG" id="fox:FOXG_18128"/>
<dbReference type="GeneID" id="28958834"/>
<evidence type="ECO:0000256" key="2">
    <source>
        <dbReference type="SAM" id="Phobius"/>
    </source>
</evidence>
<name>A0A0J9UB98_FUSO4</name>
<proteinExistence type="predicted"/>
<dbReference type="VEuPathDB" id="FungiDB:FOXG_18128"/>
<dbReference type="RefSeq" id="XP_018234325.1">
    <property type="nucleotide sequence ID" value="XM_018398174.1"/>
</dbReference>
<feature type="transmembrane region" description="Helical" evidence="2">
    <location>
        <begin position="63"/>
        <end position="82"/>
    </location>
</feature>
<evidence type="ECO:0000313" key="4">
    <source>
        <dbReference type="Proteomes" id="UP000009097"/>
    </source>
</evidence>
<keyword evidence="2" id="KW-0812">Transmembrane</keyword>
<keyword evidence="2" id="KW-0472">Membrane</keyword>
<feature type="compositionally biased region" description="Polar residues" evidence="1">
    <location>
        <begin position="19"/>
        <end position="31"/>
    </location>
</feature>
<dbReference type="EMBL" id="DS231697">
    <property type="protein sequence ID" value="KNA96279.1"/>
    <property type="molecule type" value="Genomic_DNA"/>
</dbReference>
<reference evidence="3" key="1">
    <citation type="submission" date="2007-04" db="EMBL/GenBank/DDBJ databases">
        <authorList>
            <consortium name="The Broad Institute Genome Sequencing Platform"/>
            <person name="Birren B."/>
            <person name="Lander E."/>
            <person name="Galagan J."/>
            <person name="Nusbaum C."/>
            <person name="Devon K."/>
            <person name="Ma L.-J."/>
            <person name="Jaffe D."/>
            <person name="Butler J."/>
            <person name="Alvarez P."/>
            <person name="Gnerre S."/>
            <person name="Grabherr M."/>
            <person name="Kleber M."/>
            <person name="Mauceli E."/>
            <person name="Brockman W."/>
            <person name="MacCallum I.A."/>
            <person name="Young S."/>
            <person name="LaButti K."/>
            <person name="DeCaprio D."/>
            <person name="Crawford M."/>
            <person name="Koehrsen M."/>
            <person name="Engels R."/>
            <person name="Montgomery P."/>
            <person name="Pearson M."/>
            <person name="Howarth C."/>
            <person name="Larson L."/>
            <person name="White J."/>
            <person name="O'Leary S."/>
            <person name="Kodira C."/>
            <person name="Zeng Q."/>
            <person name="Yandava C."/>
            <person name="Alvarado L."/>
            <person name="Kistler C."/>
            <person name="Shim W.-B."/>
            <person name="Kang S."/>
            <person name="Woloshuk C."/>
        </authorList>
    </citation>
    <scope>NUCLEOTIDE SEQUENCE</scope>
    <source>
        <strain evidence="3">4287</strain>
    </source>
</reference>
<dbReference type="OrthoDB" id="4990480at2759"/>
<protein>
    <recommendedName>
        <fullName evidence="5">MARVEL domain-containing protein</fullName>
    </recommendedName>
</protein>
<feature type="transmembrane region" description="Helical" evidence="2">
    <location>
        <begin position="88"/>
        <end position="108"/>
    </location>
</feature>
<feature type="transmembrane region" description="Helical" evidence="2">
    <location>
        <begin position="128"/>
        <end position="149"/>
    </location>
</feature>